<name>A0A058ZPN9_9RHOB</name>
<dbReference type="GO" id="GO:0012505">
    <property type="term" value="C:endomembrane system"/>
    <property type="evidence" value="ECO:0007669"/>
    <property type="project" value="UniProtKB-SubCell"/>
</dbReference>
<dbReference type="PATRIC" id="fig|1461693.3.peg.95"/>
<evidence type="ECO:0000256" key="7">
    <source>
        <dbReference type="RuleBase" id="RU000320"/>
    </source>
</evidence>
<feature type="transmembrane region" description="Helical" evidence="6">
    <location>
        <begin position="104"/>
        <end position="121"/>
    </location>
</feature>
<keyword evidence="6" id="KW-1278">Translocase</keyword>
<feature type="domain" description="NADH:quinone oxidoreductase/Mrp antiporter transmembrane" evidence="8">
    <location>
        <begin position="123"/>
        <end position="417"/>
    </location>
</feature>
<evidence type="ECO:0000256" key="5">
    <source>
        <dbReference type="ARBA" id="ARBA00023136"/>
    </source>
</evidence>
<evidence type="ECO:0000256" key="6">
    <source>
        <dbReference type="HAMAP-Rule" id="MF_00445"/>
    </source>
</evidence>
<dbReference type="PANTHER" id="PTHR22773">
    <property type="entry name" value="NADH DEHYDROGENASE"/>
    <property type="match status" value="1"/>
</dbReference>
<keyword evidence="9" id="KW-0560">Oxidoreductase</keyword>
<feature type="transmembrane region" description="Helical" evidence="6">
    <location>
        <begin position="271"/>
        <end position="290"/>
    </location>
</feature>
<dbReference type="GO" id="GO:0008137">
    <property type="term" value="F:NADH dehydrogenase (ubiquinone) activity"/>
    <property type="evidence" value="ECO:0007669"/>
    <property type="project" value="InterPro"/>
</dbReference>
<evidence type="ECO:0000256" key="3">
    <source>
        <dbReference type="ARBA" id="ARBA00022692"/>
    </source>
</evidence>
<feature type="transmembrane region" description="Helical" evidence="6">
    <location>
        <begin position="369"/>
        <end position="390"/>
    </location>
</feature>
<keyword evidence="6" id="KW-1003">Cell membrane</keyword>
<evidence type="ECO:0000313" key="9">
    <source>
        <dbReference type="EMBL" id="KCV83185.1"/>
    </source>
</evidence>
<comment type="caution">
    <text evidence="9">The sequence shown here is derived from an EMBL/GenBank/DDBJ whole genome shotgun (WGS) entry which is preliminary data.</text>
</comment>
<dbReference type="HAMAP" id="MF_00445">
    <property type="entry name" value="NDH1_NuoN_1"/>
    <property type="match status" value="1"/>
</dbReference>
<evidence type="ECO:0000313" key="10">
    <source>
        <dbReference type="Proteomes" id="UP000024836"/>
    </source>
</evidence>
<dbReference type="Pfam" id="PF00361">
    <property type="entry name" value="Proton_antipo_M"/>
    <property type="match status" value="1"/>
</dbReference>
<keyword evidence="6" id="KW-0813">Transport</keyword>
<dbReference type="GO" id="GO:0050136">
    <property type="term" value="F:NADH dehydrogenase (quinone) (non-electrogenic) activity"/>
    <property type="evidence" value="ECO:0007669"/>
    <property type="project" value="UniProtKB-UniRule"/>
</dbReference>
<dbReference type="Proteomes" id="UP000024836">
    <property type="component" value="Unassembled WGS sequence"/>
</dbReference>
<dbReference type="AlphaFoldDB" id="A0A058ZPN9"/>
<comment type="similarity">
    <text evidence="6">Belongs to the complex I subunit 2 family.</text>
</comment>
<comment type="catalytic activity">
    <reaction evidence="6">
        <text>a quinone + NADH + 5 H(+)(in) = a quinol + NAD(+) + 4 H(+)(out)</text>
        <dbReference type="Rhea" id="RHEA:57888"/>
        <dbReference type="ChEBI" id="CHEBI:15378"/>
        <dbReference type="ChEBI" id="CHEBI:24646"/>
        <dbReference type="ChEBI" id="CHEBI:57540"/>
        <dbReference type="ChEBI" id="CHEBI:57945"/>
        <dbReference type="ChEBI" id="CHEBI:132124"/>
    </reaction>
</comment>
<dbReference type="InterPro" id="IPR010096">
    <property type="entry name" value="NADH-Q_OxRdtase_suN/2"/>
</dbReference>
<feature type="transmembrane region" description="Helical" evidence="6">
    <location>
        <begin position="297"/>
        <end position="315"/>
    </location>
</feature>
<dbReference type="eggNOG" id="COG1007">
    <property type="taxonomic scope" value="Bacteria"/>
</dbReference>
<evidence type="ECO:0000256" key="1">
    <source>
        <dbReference type="ARBA" id="ARBA00002378"/>
    </source>
</evidence>
<dbReference type="InterPro" id="IPR001750">
    <property type="entry name" value="ND/Mrp_TM"/>
</dbReference>
<keyword evidence="6" id="KW-0874">Quinone</keyword>
<reference evidence="9 10" key="1">
    <citation type="submission" date="2013-04" db="EMBL/GenBank/DDBJ databases">
        <title>Shimia sp. 22II-S11-Z10 Genome Sequencing.</title>
        <authorList>
            <person name="Lai Q."/>
            <person name="Li G."/>
            <person name="Shao Z."/>
        </authorList>
    </citation>
    <scope>NUCLEOTIDE SEQUENCE [LARGE SCALE GENOMIC DNA]</scope>
    <source>
        <strain evidence="10">22II-S11-Z10</strain>
    </source>
</reference>
<proteinExistence type="inferred from homology"/>
<feature type="transmembrane region" description="Helical" evidence="6">
    <location>
        <begin position="445"/>
        <end position="467"/>
    </location>
</feature>
<dbReference type="EC" id="7.1.1.-" evidence="6"/>
<accession>A0A058ZPN9</accession>
<feature type="transmembrane region" description="Helical" evidence="6">
    <location>
        <begin position="127"/>
        <end position="146"/>
    </location>
</feature>
<dbReference type="PRINTS" id="PR01434">
    <property type="entry name" value="NADHDHGNASE5"/>
</dbReference>
<dbReference type="RefSeq" id="WP_035246692.1">
    <property type="nucleotide sequence ID" value="NZ_AQQY01000001.1"/>
</dbReference>
<keyword evidence="3 6" id="KW-0812">Transmembrane</keyword>
<evidence type="ECO:0000256" key="4">
    <source>
        <dbReference type="ARBA" id="ARBA00022989"/>
    </source>
</evidence>
<dbReference type="EMBL" id="AQQY01000001">
    <property type="protein sequence ID" value="KCV83185.1"/>
    <property type="molecule type" value="Genomic_DNA"/>
</dbReference>
<comment type="subcellular location">
    <subcellularLocation>
        <location evidence="6">Cell membrane</location>
        <topology evidence="6">Multi-pass membrane protein</topology>
    </subcellularLocation>
    <subcellularLocation>
        <location evidence="2">Endomembrane system</location>
        <topology evidence="2">Multi-pass membrane protein</topology>
    </subcellularLocation>
    <subcellularLocation>
        <location evidence="7">Membrane</location>
        <topology evidence="7">Multi-pass membrane protein</topology>
    </subcellularLocation>
</comment>
<dbReference type="GO" id="GO:0005886">
    <property type="term" value="C:plasma membrane"/>
    <property type="evidence" value="ECO:0007669"/>
    <property type="project" value="UniProtKB-SubCell"/>
</dbReference>
<feature type="transmembrane region" description="Helical" evidence="6">
    <location>
        <begin position="34"/>
        <end position="53"/>
    </location>
</feature>
<sequence length="480" mass="51046">MISSDISTVLPEIVLAVYAMLALVGAVYTGKDKVTGLLTWITAAVLVLVGLWIGLGGNGARSAFNGAFIDDSFARFAKVVILLSAAAVLVMSQDYMKRMQLDRFEYPVLVTLAAVGMMMMVSAGDLMALYMGLELQSLSLYVVAALRRDSAKSTEAGLKYFVLGAISSGMLLYGASLVYGFTGTTLFSGVIEVVQAGELSLGLLFGLVFLIIGLAFKVSAVPFHMWTPDVYEGSPTPVTAFFATAPKMAAMGLFARVMFDAFGEATHDWTQIIALLSVASMFLGAVAAIGQTNIKRLMAFSSIAHMGFALMGLAAGTEAGVQAMLIYMTIYVAMNVGTFAFILSMEKDGKPVVQIDALHMYSTREPLKALAMLVLLFSLAGVPPLVGFFGKFYVLMAAVDAGMAWLAVAGVIASVIGAFYYLRIVYYMYFGDEAKAGVDSRVNPVLWGFLMVSALAMLLGVVNLFGIEGPALAAAQTLVR</sequence>
<dbReference type="STRING" id="1461693.ATO10_00450"/>
<dbReference type="OrthoDB" id="9811718at2"/>
<keyword evidence="10" id="KW-1185">Reference proteome</keyword>
<keyword evidence="6" id="KW-0520">NAD</keyword>
<comment type="subunit">
    <text evidence="6">NDH-1 is composed of 14 different subunits. Subunits NuoA, H, J, K, L, M, N constitute the membrane sector of the complex.</text>
</comment>
<feature type="transmembrane region" description="Helical" evidence="6">
    <location>
        <begin position="201"/>
        <end position="226"/>
    </location>
</feature>
<gene>
    <name evidence="6" type="primary">nuoN</name>
    <name evidence="9" type="ORF">ATO10_00450</name>
</gene>
<feature type="transmembrane region" description="Helical" evidence="6">
    <location>
        <begin position="73"/>
        <end position="92"/>
    </location>
</feature>
<feature type="transmembrane region" description="Helical" evidence="6">
    <location>
        <begin position="238"/>
        <end position="259"/>
    </location>
</feature>
<dbReference type="NCBIfam" id="TIGR01770">
    <property type="entry name" value="NDH_I_N"/>
    <property type="match status" value="1"/>
</dbReference>
<evidence type="ECO:0000259" key="8">
    <source>
        <dbReference type="Pfam" id="PF00361"/>
    </source>
</evidence>
<feature type="transmembrane region" description="Helical" evidence="6">
    <location>
        <begin position="158"/>
        <end position="181"/>
    </location>
</feature>
<feature type="transmembrane region" description="Helical" evidence="6">
    <location>
        <begin position="402"/>
        <end position="424"/>
    </location>
</feature>
<dbReference type="GO" id="GO:0042773">
    <property type="term" value="P:ATP synthesis coupled electron transport"/>
    <property type="evidence" value="ECO:0007669"/>
    <property type="project" value="InterPro"/>
</dbReference>
<keyword evidence="4 6" id="KW-1133">Transmembrane helix</keyword>
<keyword evidence="6 9" id="KW-0830">Ubiquinone</keyword>
<organism evidence="9 10">
    <name type="scientific">Actibacterium atlanticum</name>
    <dbReference type="NCBI Taxonomy" id="1461693"/>
    <lineage>
        <taxon>Bacteria</taxon>
        <taxon>Pseudomonadati</taxon>
        <taxon>Pseudomonadota</taxon>
        <taxon>Alphaproteobacteria</taxon>
        <taxon>Rhodobacterales</taxon>
        <taxon>Roseobacteraceae</taxon>
        <taxon>Actibacterium</taxon>
    </lineage>
</organism>
<comment type="function">
    <text evidence="1 6">NDH-1 shuttles electrons from NADH, via FMN and iron-sulfur (Fe-S) centers, to quinones in the respiratory chain. The immediate electron acceptor for the enzyme in this species is believed to be ubiquinone. Couples the redox reaction to proton translocation (for every two electrons transferred, four hydrogen ions are translocated across the cytoplasmic membrane), and thus conserves the redox energy in a proton gradient.</text>
</comment>
<dbReference type="NCBIfam" id="NF004440">
    <property type="entry name" value="PRK05777.1-3"/>
    <property type="match status" value="1"/>
</dbReference>
<feature type="transmembrane region" description="Helical" evidence="6">
    <location>
        <begin position="6"/>
        <end position="27"/>
    </location>
</feature>
<dbReference type="GO" id="GO:0048038">
    <property type="term" value="F:quinone binding"/>
    <property type="evidence" value="ECO:0007669"/>
    <property type="project" value="UniProtKB-KW"/>
</dbReference>
<evidence type="ECO:0000256" key="2">
    <source>
        <dbReference type="ARBA" id="ARBA00004127"/>
    </source>
</evidence>
<keyword evidence="5 6" id="KW-0472">Membrane</keyword>
<feature type="transmembrane region" description="Helical" evidence="6">
    <location>
        <begin position="321"/>
        <end position="343"/>
    </location>
</feature>
<protein>
    <recommendedName>
        <fullName evidence="6">NADH-quinone oxidoreductase subunit N</fullName>
        <ecNumber evidence="6">7.1.1.-</ecNumber>
    </recommendedName>
    <alternativeName>
        <fullName evidence="6">NADH dehydrogenase I subunit N</fullName>
    </alternativeName>
    <alternativeName>
        <fullName evidence="6">NDH-1 subunit N</fullName>
    </alternativeName>
</protein>